<sequence>MGKEKSGSVRMYGLGVCPSDVWGEVPSSGTSYRMSMEWKTELDKTNKKLEELTNLYLSRTNGGNTSNIPVTSPNQQIGSSTSFSQRGRVKVGDYVNFKSIANPTDVVGKGRIASMDPSTEVGGEELGANWCEIHVQVQILWDEHLMRPYGGLKTVGDAIGTPIA</sequence>
<gene>
    <name evidence="3" type="ORF">RHGRI_004325</name>
</gene>
<evidence type="ECO:0000256" key="1">
    <source>
        <dbReference type="SAM" id="MobiDB-lite"/>
    </source>
</evidence>
<dbReference type="Pfam" id="PF03017">
    <property type="entry name" value="Transposase_23"/>
    <property type="match status" value="1"/>
</dbReference>
<dbReference type="Proteomes" id="UP000823749">
    <property type="component" value="Chromosome 2"/>
</dbReference>
<evidence type="ECO:0000313" key="3">
    <source>
        <dbReference type="EMBL" id="KAG5561254.1"/>
    </source>
</evidence>
<evidence type="ECO:0000259" key="2">
    <source>
        <dbReference type="Pfam" id="PF03017"/>
    </source>
</evidence>
<name>A0AAV6L9Z3_9ERIC</name>
<reference evidence="3" key="1">
    <citation type="submission" date="2020-08" db="EMBL/GenBank/DDBJ databases">
        <title>Plant Genome Project.</title>
        <authorList>
            <person name="Zhang R.-G."/>
        </authorList>
    </citation>
    <scope>NUCLEOTIDE SEQUENCE</scope>
    <source>
        <strain evidence="3">WSP0</strain>
        <tissue evidence="3">Leaf</tissue>
    </source>
</reference>
<protein>
    <recommendedName>
        <fullName evidence="2">Transposase Tnp1/En/Spm-like domain-containing protein</fullName>
    </recommendedName>
</protein>
<proteinExistence type="predicted"/>
<comment type="caution">
    <text evidence="3">The sequence shown here is derived from an EMBL/GenBank/DDBJ whole genome shotgun (WGS) entry which is preliminary data.</text>
</comment>
<dbReference type="AlphaFoldDB" id="A0AAV6L9Z3"/>
<evidence type="ECO:0000313" key="4">
    <source>
        <dbReference type="Proteomes" id="UP000823749"/>
    </source>
</evidence>
<accession>A0AAV6L9Z3</accession>
<feature type="domain" description="Transposase Tnp1/En/Spm-like" evidence="2">
    <location>
        <begin position="99"/>
        <end position="159"/>
    </location>
</feature>
<organism evidence="3 4">
    <name type="scientific">Rhododendron griersonianum</name>
    <dbReference type="NCBI Taxonomy" id="479676"/>
    <lineage>
        <taxon>Eukaryota</taxon>
        <taxon>Viridiplantae</taxon>
        <taxon>Streptophyta</taxon>
        <taxon>Embryophyta</taxon>
        <taxon>Tracheophyta</taxon>
        <taxon>Spermatophyta</taxon>
        <taxon>Magnoliopsida</taxon>
        <taxon>eudicotyledons</taxon>
        <taxon>Gunneridae</taxon>
        <taxon>Pentapetalae</taxon>
        <taxon>asterids</taxon>
        <taxon>Ericales</taxon>
        <taxon>Ericaceae</taxon>
        <taxon>Ericoideae</taxon>
        <taxon>Rhodoreae</taxon>
        <taxon>Rhododendron</taxon>
    </lineage>
</organism>
<feature type="region of interest" description="Disordered" evidence="1">
    <location>
        <begin position="63"/>
        <end position="83"/>
    </location>
</feature>
<dbReference type="EMBL" id="JACTNZ010000002">
    <property type="protein sequence ID" value="KAG5561254.1"/>
    <property type="molecule type" value="Genomic_DNA"/>
</dbReference>
<keyword evidence="4" id="KW-1185">Reference proteome</keyword>
<dbReference type="InterPro" id="IPR004264">
    <property type="entry name" value="Transposase_23"/>
</dbReference>